<dbReference type="RefSeq" id="WP_197012994.1">
    <property type="nucleotide sequence ID" value="NZ_BAABES010000037.1"/>
</dbReference>
<comment type="caution">
    <text evidence="3">The sequence shown here is derived from an EMBL/GenBank/DDBJ whole genome shotgun (WGS) entry which is preliminary data.</text>
</comment>
<keyword evidence="4" id="KW-1185">Reference proteome</keyword>
<feature type="domain" description="Thioesterase" evidence="2">
    <location>
        <begin position="22"/>
        <end position="243"/>
    </location>
</feature>
<dbReference type="InterPro" id="IPR001031">
    <property type="entry name" value="Thioesterase"/>
</dbReference>
<organism evidence="3 4">
    <name type="scientific">Actinomadura viridis</name>
    <dbReference type="NCBI Taxonomy" id="58110"/>
    <lineage>
        <taxon>Bacteria</taxon>
        <taxon>Bacillati</taxon>
        <taxon>Actinomycetota</taxon>
        <taxon>Actinomycetes</taxon>
        <taxon>Streptosporangiales</taxon>
        <taxon>Thermomonosporaceae</taxon>
        <taxon>Actinomadura</taxon>
    </lineage>
</organism>
<dbReference type="InterPro" id="IPR012223">
    <property type="entry name" value="TEII"/>
</dbReference>
<evidence type="ECO:0000313" key="3">
    <source>
        <dbReference type="EMBL" id="MBG6090544.1"/>
    </source>
</evidence>
<evidence type="ECO:0000313" key="4">
    <source>
        <dbReference type="Proteomes" id="UP000614047"/>
    </source>
</evidence>
<dbReference type="Gene3D" id="3.40.50.1820">
    <property type="entry name" value="alpha/beta hydrolase"/>
    <property type="match status" value="1"/>
</dbReference>
<dbReference type="Pfam" id="PF00975">
    <property type="entry name" value="Thioesterase"/>
    <property type="match status" value="1"/>
</dbReference>
<dbReference type="SUPFAM" id="SSF53474">
    <property type="entry name" value="alpha/beta-Hydrolases"/>
    <property type="match status" value="1"/>
</dbReference>
<evidence type="ECO:0000256" key="1">
    <source>
        <dbReference type="ARBA" id="ARBA00007169"/>
    </source>
</evidence>
<reference evidence="3" key="1">
    <citation type="submission" date="2020-11" db="EMBL/GenBank/DDBJ databases">
        <title>Sequencing the genomes of 1000 actinobacteria strains.</title>
        <authorList>
            <person name="Klenk H.-P."/>
        </authorList>
    </citation>
    <scope>NUCLEOTIDE SEQUENCE</scope>
    <source>
        <strain evidence="3">DSM 43175</strain>
    </source>
</reference>
<gene>
    <name evidence="3" type="ORF">IW256_004657</name>
</gene>
<dbReference type="AlphaFoldDB" id="A0A931GS84"/>
<dbReference type="PANTHER" id="PTHR11487">
    <property type="entry name" value="THIOESTERASE"/>
    <property type="match status" value="1"/>
</dbReference>
<proteinExistence type="inferred from homology"/>
<accession>A0A931GS84</accession>
<dbReference type="EMBL" id="JADOUA010000001">
    <property type="protein sequence ID" value="MBG6090544.1"/>
    <property type="molecule type" value="Genomic_DNA"/>
</dbReference>
<evidence type="ECO:0000259" key="2">
    <source>
        <dbReference type="Pfam" id="PF00975"/>
    </source>
</evidence>
<dbReference type="Proteomes" id="UP000614047">
    <property type="component" value="Unassembled WGS sequence"/>
</dbReference>
<dbReference type="PANTHER" id="PTHR11487:SF0">
    <property type="entry name" value="S-ACYL FATTY ACID SYNTHASE THIOESTERASE, MEDIUM CHAIN"/>
    <property type="match status" value="1"/>
</dbReference>
<sequence>MTDRRRSTALSRAPRRSPGRIRLVCMPFAGGGSHAYDDWIRLLPPAVDAQTVRLPGRETRFGEEPPGHLGRLAADVAAELVPHLGDDLTIFGHSMGALLAFEVVRELRRGEGRLPACLIVSGMRGPQDAAAARKYTTMTDAELEDDVRRMYGGDAPVLAQRDLWELMLPVLRADLKMCDDYVYTPEPPLDCPIVAYGSLDDRDVDEELLGGWREQTTGTFEHRMFPGEHFYFTHWPEAFAMDIARRLDRHAAGPASAERR</sequence>
<name>A0A931GS84_9ACTN</name>
<protein>
    <submittedName>
        <fullName evidence="3">Surfactin synthase thioesterase subunit</fullName>
    </submittedName>
</protein>
<dbReference type="GO" id="GO:0008610">
    <property type="term" value="P:lipid biosynthetic process"/>
    <property type="evidence" value="ECO:0007669"/>
    <property type="project" value="TreeGrafter"/>
</dbReference>
<comment type="similarity">
    <text evidence="1">Belongs to the thioesterase family.</text>
</comment>
<dbReference type="InterPro" id="IPR029058">
    <property type="entry name" value="AB_hydrolase_fold"/>
</dbReference>